<feature type="compositionally biased region" description="Polar residues" evidence="7">
    <location>
        <begin position="405"/>
        <end position="415"/>
    </location>
</feature>
<dbReference type="OrthoDB" id="644067at2759"/>
<comment type="subcellular location">
    <subcellularLocation>
        <location evidence="1">Membrane</location>
        <topology evidence="1">Single-pass membrane protein</topology>
    </subcellularLocation>
</comment>
<gene>
    <name evidence="8" type="primary">ATF6B</name>
</gene>
<keyword evidence="5" id="KW-0804">Transcription</keyword>
<proteinExistence type="inferred from homology"/>
<keyword evidence="4" id="KW-0238">DNA-binding</keyword>
<sequence length="456" mass="51457">MMHGLLCFGEGVGHSKERTFVFLSEDYGVYEAGLWLFALVPAQSVVISQSELLHLPVSGLIKVQSPVKEVLSPKPAPSIPKPEAKTIIPAPAQIGPCNQEIDIKVLKRQQRMIKIVNRLVSPRKKKEYLQGLESRLREALAENGGSAENAILGPARWCPGRLLCLLISISHDLKFGSGNRKVICVMVVLLFIAFNFGPVRLCCLSFSVWKPFEVVELQGQNLSTPFSEMKDLMLRDLDELFLASDCRQFNRTESLRLADELSGWVRRHQINRRKPLQTRKAAQSSQGKMLCVLFFSSPLRDSLRQLQVYQHPDHTEHDFMDAIDRREDTFYVVSFRRDHLLLPAISHNKTSRPKMSLVMPAMALNESLYGSSLGYEVMMQVDCEVMDTRVIHIKSSTVPPFLRRQGSTPSDNRTQPSPPAFSGKTPRTTLRSHRSTLSTARRHSHRTLYFGEHGGG</sequence>
<dbReference type="GeneTree" id="ENSGT00940000160798"/>
<dbReference type="GO" id="GO:0001228">
    <property type="term" value="F:DNA-binding transcription activator activity, RNA polymerase II-specific"/>
    <property type="evidence" value="ECO:0007669"/>
    <property type="project" value="Ensembl"/>
</dbReference>
<dbReference type="GO" id="GO:0005654">
    <property type="term" value="C:nucleoplasm"/>
    <property type="evidence" value="ECO:0007669"/>
    <property type="project" value="Ensembl"/>
</dbReference>
<dbReference type="Ensembl" id="ENSNNAT00000002226.1">
    <property type="protein sequence ID" value="ENSNNAP00000002119.1"/>
    <property type="gene ID" value="ENSNNAG00000001480.1"/>
</dbReference>
<evidence type="ECO:0000256" key="5">
    <source>
        <dbReference type="ARBA" id="ARBA00023163"/>
    </source>
</evidence>
<reference evidence="8" key="1">
    <citation type="submission" date="2025-08" db="UniProtKB">
        <authorList>
            <consortium name="Ensembl"/>
        </authorList>
    </citation>
    <scope>IDENTIFICATION</scope>
</reference>
<evidence type="ECO:0000313" key="9">
    <source>
        <dbReference type="Proteomes" id="UP000694559"/>
    </source>
</evidence>
<evidence type="ECO:0000256" key="4">
    <source>
        <dbReference type="ARBA" id="ARBA00023125"/>
    </source>
</evidence>
<organism evidence="8 9">
    <name type="scientific">Naja naja</name>
    <name type="common">Indian cobra</name>
    <dbReference type="NCBI Taxonomy" id="35670"/>
    <lineage>
        <taxon>Eukaryota</taxon>
        <taxon>Metazoa</taxon>
        <taxon>Chordata</taxon>
        <taxon>Craniata</taxon>
        <taxon>Vertebrata</taxon>
        <taxon>Euteleostomi</taxon>
        <taxon>Lepidosauria</taxon>
        <taxon>Squamata</taxon>
        <taxon>Bifurcata</taxon>
        <taxon>Unidentata</taxon>
        <taxon>Episquamata</taxon>
        <taxon>Toxicofera</taxon>
        <taxon>Serpentes</taxon>
        <taxon>Colubroidea</taxon>
        <taxon>Elapidae</taxon>
        <taxon>Elapinae</taxon>
        <taxon>Naja</taxon>
    </lineage>
</organism>
<dbReference type="GO" id="GO:0000978">
    <property type="term" value="F:RNA polymerase II cis-regulatory region sequence-specific DNA binding"/>
    <property type="evidence" value="ECO:0007669"/>
    <property type="project" value="Ensembl"/>
</dbReference>
<keyword evidence="3" id="KW-0805">Transcription regulation</keyword>
<keyword evidence="9" id="KW-1185">Reference proteome</keyword>
<evidence type="ECO:0000256" key="7">
    <source>
        <dbReference type="SAM" id="MobiDB-lite"/>
    </source>
</evidence>
<keyword evidence="6" id="KW-0539">Nucleus</keyword>
<dbReference type="OMA" id="LLWINES"/>
<dbReference type="InterPro" id="IPR051882">
    <property type="entry name" value="ATF_bZIP_TF"/>
</dbReference>
<dbReference type="PANTHER" id="PTHR46164:SF2">
    <property type="entry name" value="CYCLIC AMP-DEPENDENT TRANSCRIPTION FACTOR ATF-6 BETA"/>
    <property type="match status" value="1"/>
</dbReference>
<dbReference type="Proteomes" id="UP000694559">
    <property type="component" value="Unplaced"/>
</dbReference>
<dbReference type="GO" id="GO:1903892">
    <property type="term" value="P:negative regulation of ATF6-mediated unfolded protein response"/>
    <property type="evidence" value="ECO:0007669"/>
    <property type="project" value="Ensembl"/>
</dbReference>
<dbReference type="PANTHER" id="PTHR46164">
    <property type="entry name" value="ATF6, ISOFORM C"/>
    <property type="match status" value="1"/>
</dbReference>
<evidence type="ECO:0000313" key="8">
    <source>
        <dbReference type="Ensembl" id="ENSNNAP00000002119.1"/>
    </source>
</evidence>
<dbReference type="AlphaFoldDB" id="A0A8C6V8Z0"/>
<reference evidence="8" key="2">
    <citation type="submission" date="2025-09" db="UniProtKB">
        <authorList>
            <consortium name="Ensembl"/>
        </authorList>
    </citation>
    <scope>IDENTIFICATION</scope>
</reference>
<evidence type="ECO:0000256" key="3">
    <source>
        <dbReference type="ARBA" id="ARBA00023015"/>
    </source>
</evidence>
<dbReference type="GO" id="GO:0005730">
    <property type="term" value="C:nucleolus"/>
    <property type="evidence" value="ECO:0007669"/>
    <property type="project" value="Ensembl"/>
</dbReference>
<dbReference type="GO" id="GO:0030968">
    <property type="term" value="P:endoplasmic reticulum unfolded protein response"/>
    <property type="evidence" value="ECO:0007669"/>
    <property type="project" value="TreeGrafter"/>
</dbReference>
<feature type="region of interest" description="Disordered" evidence="7">
    <location>
        <begin position="400"/>
        <end position="456"/>
    </location>
</feature>
<dbReference type="GO" id="GO:0032993">
    <property type="term" value="C:protein-DNA complex"/>
    <property type="evidence" value="ECO:0007669"/>
    <property type="project" value="Ensembl"/>
</dbReference>
<comment type="similarity">
    <text evidence="2">Belongs to the bZIP family. ATF subfamily.</text>
</comment>
<evidence type="ECO:0000256" key="6">
    <source>
        <dbReference type="ARBA" id="ARBA00023242"/>
    </source>
</evidence>
<evidence type="ECO:0000256" key="1">
    <source>
        <dbReference type="ARBA" id="ARBA00004167"/>
    </source>
</evidence>
<accession>A0A8C6V8Z0</accession>
<protein>
    <submittedName>
        <fullName evidence="8">Activating transcription factor 6 beta</fullName>
    </submittedName>
</protein>
<dbReference type="GO" id="GO:0090575">
    <property type="term" value="C:RNA polymerase II transcription regulator complex"/>
    <property type="evidence" value="ECO:0007669"/>
    <property type="project" value="Ensembl"/>
</dbReference>
<dbReference type="GO" id="GO:0005789">
    <property type="term" value="C:endoplasmic reticulum membrane"/>
    <property type="evidence" value="ECO:0007669"/>
    <property type="project" value="Ensembl"/>
</dbReference>
<evidence type="ECO:0000256" key="2">
    <source>
        <dbReference type="ARBA" id="ARBA00009050"/>
    </source>
</evidence>
<name>A0A8C6V8Z0_NAJNA</name>
<feature type="compositionally biased region" description="Basic residues" evidence="7">
    <location>
        <begin position="430"/>
        <end position="446"/>
    </location>
</feature>